<evidence type="ECO:0000256" key="1">
    <source>
        <dbReference type="SAM" id="SignalP"/>
    </source>
</evidence>
<dbReference type="InterPro" id="IPR004252">
    <property type="entry name" value="Probable_transposase_24"/>
</dbReference>
<dbReference type="AlphaFoldDB" id="A0ABD1MEK6"/>
<sequence>MLGPSTKARCTCPACLLRCLAQVAYAAHAHHACVANAHHACVAHAPSPRLSRPFDFEIKQVGEPIEVRITEWNAKGLLTRIEGLRAFLPKGELVKRVNSFTELKENILVNWNTEDQPIDNAGALLNRFLGRVARNMNIFPISYQSWRKIPKDYKEDVLRNTIQVKFEVDSDGRAKYIFKSLNTKWSEYRQQLWQQRDDGTRNRDDLITMGPEGVNKNHWASFVDYRLSSRIKEQELGRKVSRGEVWIATHKHGNGDFVNDDATEISEKIQAYESNTSSLSQDISTEDSLAHALGNQEHYGRV</sequence>
<name>A0ABD1MEK6_9FABA</name>
<dbReference type="PANTHER" id="PTHR33144:SF45">
    <property type="entry name" value="TRANSPOSASE TNP1_EN_SPM-LIKE DOMAIN-CONTAINING PROTEIN"/>
    <property type="match status" value="1"/>
</dbReference>
<proteinExistence type="predicted"/>
<feature type="chain" id="PRO_5044832847" description="S1 motif domain-containing protein" evidence="1">
    <location>
        <begin position="27"/>
        <end position="302"/>
    </location>
</feature>
<evidence type="ECO:0000313" key="3">
    <source>
        <dbReference type="Proteomes" id="UP001603857"/>
    </source>
</evidence>
<dbReference type="PANTHER" id="PTHR33144">
    <property type="entry name" value="OS10G0409366 PROTEIN-RELATED"/>
    <property type="match status" value="1"/>
</dbReference>
<organism evidence="2 3">
    <name type="scientific">Flemingia macrophylla</name>
    <dbReference type="NCBI Taxonomy" id="520843"/>
    <lineage>
        <taxon>Eukaryota</taxon>
        <taxon>Viridiplantae</taxon>
        <taxon>Streptophyta</taxon>
        <taxon>Embryophyta</taxon>
        <taxon>Tracheophyta</taxon>
        <taxon>Spermatophyta</taxon>
        <taxon>Magnoliopsida</taxon>
        <taxon>eudicotyledons</taxon>
        <taxon>Gunneridae</taxon>
        <taxon>Pentapetalae</taxon>
        <taxon>rosids</taxon>
        <taxon>fabids</taxon>
        <taxon>Fabales</taxon>
        <taxon>Fabaceae</taxon>
        <taxon>Papilionoideae</taxon>
        <taxon>50 kb inversion clade</taxon>
        <taxon>NPAAA clade</taxon>
        <taxon>indigoferoid/millettioid clade</taxon>
        <taxon>Phaseoleae</taxon>
        <taxon>Flemingia</taxon>
    </lineage>
</organism>
<protein>
    <recommendedName>
        <fullName evidence="4">S1 motif domain-containing protein</fullName>
    </recommendedName>
</protein>
<dbReference type="EMBL" id="JBGMDY010000005">
    <property type="protein sequence ID" value="KAL2334224.1"/>
    <property type="molecule type" value="Genomic_DNA"/>
</dbReference>
<reference evidence="2 3" key="1">
    <citation type="submission" date="2024-08" db="EMBL/GenBank/DDBJ databases">
        <title>Insights into the chromosomal genome structure of Flemingia macrophylla.</title>
        <authorList>
            <person name="Ding Y."/>
            <person name="Zhao Y."/>
            <person name="Bi W."/>
            <person name="Wu M."/>
            <person name="Zhao G."/>
            <person name="Gong Y."/>
            <person name="Li W."/>
            <person name="Zhang P."/>
        </authorList>
    </citation>
    <scope>NUCLEOTIDE SEQUENCE [LARGE SCALE GENOMIC DNA]</scope>
    <source>
        <strain evidence="2">DYQJB</strain>
        <tissue evidence="2">Leaf</tissue>
    </source>
</reference>
<evidence type="ECO:0008006" key="4">
    <source>
        <dbReference type="Google" id="ProtNLM"/>
    </source>
</evidence>
<evidence type="ECO:0000313" key="2">
    <source>
        <dbReference type="EMBL" id="KAL2334224.1"/>
    </source>
</evidence>
<gene>
    <name evidence="2" type="ORF">Fmac_015437</name>
</gene>
<keyword evidence="1" id="KW-0732">Signal</keyword>
<feature type="signal peptide" evidence="1">
    <location>
        <begin position="1"/>
        <end position="26"/>
    </location>
</feature>
<comment type="caution">
    <text evidence="2">The sequence shown here is derived from an EMBL/GenBank/DDBJ whole genome shotgun (WGS) entry which is preliminary data.</text>
</comment>
<keyword evidence="3" id="KW-1185">Reference proteome</keyword>
<dbReference type="Proteomes" id="UP001603857">
    <property type="component" value="Unassembled WGS sequence"/>
</dbReference>
<dbReference type="Pfam" id="PF03004">
    <property type="entry name" value="Transposase_24"/>
    <property type="match status" value="1"/>
</dbReference>
<accession>A0ABD1MEK6</accession>